<proteinExistence type="predicted"/>
<keyword evidence="2" id="KW-1185">Reference proteome</keyword>
<accession>A0ABV1W3Y7</accession>
<evidence type="ECO:0000313" key="2">
    <source>
        <dbReference type="Proteomes" id="UP001458415"/>
    </source>
</evidence>
<evidence type="ECO:0000313" key="1">
    <source>
        <dbReference type="EMBL" id="MER6978897.1"/>
    </source>
</evidence>
<dbReference type="EMBL" id="JBEPCU010000291">
    <property type="protein sequence ID" value="MER6978897.1"/>
    <property type="molecule type" value="Genomic_DNA"/>
</dbReference>
<reference evidence="1 2" key="1">
    <citation type="submission" date="2024-06" db="EMBL/GenBank/DDBJ databases">
        <title>The Natural Products Discovery Center: Release of the First 8490 Sequenced Strains for Exploring Actinobacteria Biosynthetic Diversity.</title>
        <authorList>
            <person name="Kalkreuter E."/>
            <person name="Kautsar S.A."/>
            <person name="Yang D."/>
            <person name="Bader C.D."/>
            <person name="Teijaro C.N."/>
            <person name="Fluegel L."/>
            <person name="Davis C.M."/>
            <person name="Simpson J.R."/>
            <person name="Lauterbach L."/>
            <person name="Steele A.D."/>
            <person name="Gui C."/>
            <person name="Meng S."/>
            <person name="Li G."/>
            <person name="Viehrig K."/>
            <person name="Ye F."/>
            <person name="Su P."/>
            <person name="Kiefer A.F."/>
            <person name="Nichols A."/>
            <person name="Cepeda A.J."/>
            <person name="Yan W."/>
            <person name="Fan B."/>
            <person name="Jiang Y."/>
            <person name="Adhikari A."/>
            <person name="Zheng C.-J."/>
            <person name="Schuster L."/>
            <person name="Cowan T.M."/>
            <person name="Smanski M.J."/>
            <person name="Chevrette M.G."/>
            <person name="De Carvalho L.P.S."/>
            <person name="Shen B."/>
        </authorList>
    </citation>
    <scope>NUCLEOTIDE SEQUENCE [LARGE SCALE GENOMIC DNA]</scope>
    <source>
        <strain evidence="1 2">NPDC000634</strain>
    </source>
</reference>
<dbReference type="Proteomes" id="UP001458415">
    <property type="component" value="Unassembled WGS sequence"/>
</dbReference>
<dbReference type="RefSeq" id="WP_208640772.1">
    <property type="nucleotide sequence ID" value="NZ_MUBM01000203.1"/>
</dbReference>
<name>A0ABV1W3Y7_9ACTN</name>
<comment type="caution">
    <text evidence="1">The sequence shown here is derived from an EMBL/GenBank/DDBJ whole genome shotgun (WGS) entry which is preliminary data.</text>
</comment>
<gene>
    <name evidence="1" type="ORF">ABT317_18310</name>
</gene>
<evidence type="ECO:0008006" key="3">
    <source>
        <dbReference type="Google" id="ProtNLM"/>
    </source>
</evidence>
<sequence length="82" mass="8664">MRDDLIARAVIRGFLQVAVAEPGTTEHVDRADVSPIGLAASVVFHQLGLIVLGEHALELDPQLVLGTFAARTLDELHPAAGT</sequence>
<protein>
    <recommendedName>
        <fullName evidence="3">Tetracyclin repressor-like C-terminal domain-containing protein</fullName>
    </recommendedName>
</protein>
<organism evidence="1 2">
    <name type="scientific">Streptomyces carpinensis</name>
    <dbReference type="NCBI Taxonomy" id="66369"/>
    <lineage>
        <taxon>Bacteria</taxon>
        <taxon>Bacillati</taxon>
        <taxon>Actinomycetota</taxon>
        <taxon>Actinomycetes</taxon>
        <taxon>Kitasatosporales</taxon>
        <taxon>Streptomycetaceae</taxon>
        <taxon>Streptomyces</taxon>
    </lineage>
</organism>